<dbReference type="InterPro" id="IPR027417">
    <property type="entry name" value="P-loop_NTPase"/>
</dbReference>
<keyword evidence="3" id="KW-1185">Reference proteome</keyword>
<gene>
    <name evidence="2" type="ORF">BSL78_23848</name>
</gene>
<accession>A0A2G8JU73</accession>
<dbReference type="Gene3D" id="3.40.50.300">
    <property type="entry name" value="P-loop containing nucleotide triphosphate hydrolases"/>
    <property type="match status" value="1"/>
</dbReference>
<keyword evidence="1" id="KW-0812">Transmembrane</keyword>
<evidence type="ECO:0000313" key="2">
    <source>
        <dbReference type="EMBL" id="PIK39311.1"/>
    </source>
</evidence>
<evidence type="ECO:0008006" key="4">
    <source>
        <dbReference type="Google" id="ProtNLM"/>
    </source>
</evidence>
<dbReference type="AlphaFoldDB" id="A0A2G8JU73"/>
<organism evidence="2 3">
    <name type="scientific">Stichopus japonicus</name>
    <name type="common">Sea cucumber</name>
    <dbReference type="NCBI Taxonomy" id="307972"/>
    <lineage>
        <taxon>Eukaryota</taxon>
        <taxon>Metazoa</taxon>
        <taxon>Echinodermata</taxon>
        <taxon>Eleutherozoa</taxon>
        <taxon>Echinozoa</taxon>
        <taxon>Holothuroidea</taxon>
        <taxon>Aspidochirotacea</taxon>
        <taxon>Aspidochirotida</taxon>
        <taxon>Stichopodidae</taxon>
        <taxon>Apostichopus</taxon>
    </lineage>
</organism>
<protein>
    <recommendedName>
        <fullName evidence="4">NACHT domain-containing protein</fullName>
    </recommendedName>
</protein>
<dbReference type="OrthoDB" id="8680608at2759"/>
<dbReference type="EMBL" id="MRZV01001251">
    <property type="protein sequence ID" value="PIK39311.1"/>
    <property type="molecule type" value="Genomic_DNA"/>
</dbReference>
<evidence type="ECO:0000313" key="3">
    <source>
        <dbReference type="Proteomes" id="UP000230750"/>
    </source>
</evidence>
<keyword evidence="1" id="KW-0472">Membrane</keyword>
<comment type="caution">
    <text evidence="2">The sequence shown here is derived from an EMBL/GenBank/DDBJ whole genome shotgun (WGS) entry which is preliminary data.</text>
</comment>
<name>A0A2G8JU73_STIJA</name>
<feature type="transmembrane region" description="Helical" evidence="1">
    <location>
        <begin position="166"/>
        <end position="186"/>
    </location>
</feature>
<sequence>MSLENIYHLNNLSIHHKTNARKRTVTEYLLLFISVPVSPSPPYPVIEGCNGTHTGCVLYLDDNHGIVECSIHRIYPKVDLAISLTSEDNSDLITFYDKEGKITEHEETYTVTLKYTVSVETTSTDQLTLQCTILDPPYEQLDLTTSFEIHLSRAVKRKKEDSRPKWAFLLLLLLMLPIAVVIGLVVKKKRVCNRTSPGDTNTSEELEPFSVVDQPRDDEGLTLKDKFMKEIRDTYAGFYNAVKPLPHLHTVMVNVNDIFVEGRIQLLTSQRTWKDLQSYAHILTDKRIEKRCIIEGPPGSGKSTLSLQFAYEWSQDEQPLDETDIGDSFVSVVNVAIRRKFIRDWFAAKYIVDKIVSLTDEELITFSNTLAEIAQKRRFYNIFHFACGIDVAAAAKILHIILQDRDNQKLAVSCIMEIRSNDFTERVTYLTNICKHSIEIAIEDDFYIQRKLRDFLKLVSDYIKYKVIVPSVILRNSYDSVDYSHENILLKSSLKIPSSIATEELCIVNSGAEFTAEEIKQLFTYAMNVKLLKTVSLERCLVPLHLKEVSATYKNLHEAIEVIWRPEGRSKRFPWYRLNSVGHWEDSTDCEEITDHEYKRVADSIKENQR</sequence>
<reference evidence="2 3" key="1">
    <citation type="journal article" date="2017" name="PLoS Biol.">
        <title>The sea cucumber genome provides insights into morphological evolution and visceral regeneration.</title>
        <authorList>
            <person name="Zhang X."/>
            <person name="Sun L."/>
            <person name="Yuan J."/>
            <person name="Sun Y."/>
            <person name="Gao Y."/>
            <person name="Zhang L."/>
            <person name="Li S."/>
            <person name="Dai H."/>
            <person name="Hamel J.F."/>
            <person name="Liu C."/>
            <person name="Yu Y."/>
            <person name="Liu S."/>
            <person name="Lin W."/>
            <person name="Guo K."/>
            <person name="Jin S."/>
            <person name="Xu P."/>
            <person name="Storey K.B."/>
            <person name="Huan P."/>
            <person name="Zhang T."/>
            <person name="Zhou Y."/>
            <person name="Zhang J."/>
            <person name="Lin C."/>
            <person name="Li X."/>
            <person name="Xing L."/>
            <person name="Huo D."/>
            <person name="Sun M."/>
            <person name="Wang L."/>
            <person name="Mercier A."/>
            <person name="Li F."/>
            <person name="Yang H."/>
            <person name="Xiang J."/>
        </authorList>
    </citation>
    <scope>NUCLEOTIDE SEQUENCE [LARGE SCALE GENOMIC DNA]</scope>
    <source>
        <strain evidence="2">Shaxun</strain>
        <tissue evidence="2">Muscle</tissue>
    </source>
</reference>
<dbReference type="PANTHER" id="PTHR46312">
    <property type="entry name" value="NACHT DOMAIN-CONTAINING PROTEIN"/>
    <property type="match status" value="1"/>
</dbReference>
<proteinExistence type="predicted"/>
<evidence type="ECO:0000256" key="1">
    <source>
        <dbReference type="SAM" id="Phobius"/>
    </source>
</evidence>
<dbReference type="SUPFAM" id="SSF52540">
    <property type="entry name" value="P-loop containing nucleoside triphosphate hydrolases"/>
    <property type="match status" value="1"/>
</dbReference>
<keyword evidence="1" id="KW-1133">Transmembrane helix</keyword>
<dbReference type="Proteomes" id="UP000230750">
    <property type="component" value="Unassembled WGS sequence"/>
</dbReference>
<dbReference type="PANTHER" id="PTHR46312:SF2">
    <property type="entry name" value="NUCLEOTIDE-BINDING OLIGOMERIZATION DOMAIN-CONTAINING PROTEIN 2-LIKE"/>
    <property type="match status" value="1"/>
</dbReference>